<keyword evidence="3" id="KW-1185">Reference proteome</keyword>
<keyword evidence="1" id="KW-0175">Coiled coil</keyword>
<feature type="coiled-coil region" evidence="1">
    <location>
        <begin position="163"/>
        <end position="190"/>
    </location>
</feature>
<dbReference type="OrthoDB" id="413653at2759"/>
<organism evidence="2 3">
    <name type="scientific">Lophiotrema nucula</name>
    <dbReference type="NCBI Taxonomy" id="690887"/>
    <lineage>
        <taxon>Eukaryota</taxon>
        <taxon>Fungi</taxon>
        <taxon>Dikarya</taxon>
        <taxon>Ascomycota</taxon>
        <taxon>Pezizomycotina</taxon>
        <taxon>Dothideomycetes</taxon>
        <taxon>Pleosporomycetidae</taxon>
        <taxon>Pleosporales</taxon>
        <taxon>Lophiotremataceae</taxon>
        <taxon>Lophiotrema</taxon>
    </lineage>
</organism>
<dbReference type="AlphaFoldDB" id="A0A6A5YX45"/>
<gene>
    <name evidence="2" type="ORF">BDV96DRAFT_176150</name>
</gene>
<evidence type="ECO:0000256" key="1">
    <source>
        <dbReference type="SAM" id="Coils"/>
    </source>
</evidence>
<evidence type="ECO:0008006" key="4">
    <source>
        <dbReference type="Google" id="ProtNLM"/>
    </source>
</evidence>
<dbReference type="Proteomes" id="UP000799770">
    <property type="component" value="Unassembled WGS sequence"/>
</dbReference>
<dbReference type="EMBL" id="ML977333">
    <property type="protein sequence ID" value="KAF2111725.1"/>
    <property type="molecule type" value="Genomic_DNA"/>
</dbReference>
<evidence type="ECO:0000313" key="2">
    <source>
        <dbReference type="EMBL" id="KAF2111725.1"/>
    </source>
</evidence>
<dbReference type="PANTHER" id="PTHR38567">
    <property type="entry name" value="DUF4291 DOMAIN-CONTAINING PROTEIN"/>
    <property type="match status" value="1"/>
</dbReference>
<proteinExistence type="predicted"/>
<evidence type="ECO:0000313" key="3">
    <source>
        <dbReference type="Proteomes" id="UP000799770"/>
    </source>
</evidence>
<dbReference type="Pfam" id="PF14124">
    <property type="entry name" value="DUF4291"/>
    <property type="match status" value="1"/>
</dbReference>
<reference evidence="2" key="1">
    <citation type="journal article" date="2020" name="Stud. Mycol.">
        <title>101 Dothideomycetes genomes: a test case for predicting lifestyles and emergence of pathogens.</title>
        <authorList>
            <person name="Haridas S."/>
            <person name="Albert R."/>
            <person name="Binder M."/>
            <person name="Bloem J."/>
            <person name="Labutti K."/>
            <person name="Salamov A."/>
            <person name="Andreopoulos B."/>
            <person name="Baker S."/>
            <person name="Barry K."/>
            <person name="Bills G."/>
            <person name="Bluhm B."/>
            <person name="Cannon C."/>
            <person name="Castanera R."/>
            <person name="Culley D."/>
            <person name="Daum C."/>
            <person name="Ezra D."/>
            <person name="Gonzalez J."/>
            <person name="Henrissat B."/>
            <person name="Kuo A."/>
            <person name="Liang C."/>
            <person name="Lipzen A."/>
            <person name="Lutzoni F."/>
            <person name="Magnuson J."/>
            <person name="Mondo S."/>
            <person name="Nolan M."/>
            <person name="Ohm R."/>
            <person name="Pangilinan J."/>
            <person name="Park H.-J."/>
            <person name="Ramirez L."/>
            <person name="Alfaro M."/>
            <person name="Sun H."/>
            <person name="Tritt A."/>
            <person name="Yoshinaga Y."/>
            <person name="Zwiers L.-H."/>
            <person name="Turgeon B."/>
            <person name="Goodwin S."/>
            <person name="Spatafora J."/>
            <person name="Crous P."/>
            <person name="Grigoriev I."/>
        </authorList>
    </citation>
    <scope>NUCLEOTIDE SEQUENCE</scope>
    <source>
        <strain evidence="2">CBS 627.86</strain>
    </source>
</reference>
<sequence length="220" mass="25310">MASTSSSKTPYRQIRALYDSSTITVYQAYSAEIATAAVQHQKLDASPAYKTGSRMTWIKPSWAWVLYRSGYSYKDERQTNILAIKMTHKAFNDLLEKAVLSHGEELRKSKEKAKKEGREKTADVRVQWDPERSFMMEKLEYRSIQIGIPGSLVKEWVDGIVSIEDVTERARELKRVVDEDSEEKTGLEELINKGLVPFEQEFVVSDRLREILKMHEVDSA</sequence>
<dbReference type="InterPro" id="IPR025633">
    <property type="entry name" value="DUF4291"/>
</dbReference>
<accession>A0A6A5YX45</accession>
<protein>
    <recommendedName>
        <fullName evidence="4">ATP-dependent RNA helicase DHX8</fullName>
    </recommendedName>
</protein>
<dbReference type="PANTHER" id="PTHR38567:SF1">
    <property type="entry name" value="DUF4291 DOMAIN-CONTAINING PROTEIN"/>
    <property type="match status" value="1"/>
</dbReference>
<name>A0A6A5YX45_9PLEO</name>